<gene>
    <name evidence="1" type="ORF">UFOPK2658_01100</name>
    <name evidence="2" type="ORF">UFOPK2880_00535</name>
    <name evidence="3" type="ORF">UFOPK3004_01022</name>
    <name evidence="4" type="ORF">UFOPK3494_01321</name>
    <name evidence="5" type="ORF">UFOPK4134_00637</name>
</gene>
<evidence type="ECO:0000313" key="3">
    <source>
        <dbReference type="EMBL" id="CAB4807482.1"/>
    </source>
</evidence>
<name>A0A6J7GU33_9ZZZZ</name>
<dbReference type="EMBL" id="CAEZYH010000044">
    <property type="protein sequence ID" value="CAB4722011.1"/>
    <property type="molecule type" value="Genomic_DNA"/>
</dbReference>
<reference evidence="4" key="1">
    <citation type="submission" date="2020-05" db="EMBL/GenBank/DDBJ databases">
        <authorList>
            <person name="Chiriac C."/>
            <person name="Salcher M."/>
            <person name="Ghai R."/>
            <person name="Kavagutti S V."/>
        </authorList>
    </citation>
    <scope>NUCLEOTIDE SEQUENCE</scope>
</reference>
<dbReference type="EMBL" id="CAFBPS010000033">
    <property type="protein sequence ID" value="CAB5026881.1"/>
    <property type="molecule type" value="Genomic_DNA"/>
</dbReference>
<sequence>MRRHHRQTHRYSGCPAQVLTPEENDELLDRFLESLNNKIDAEEMARRDLPHGVLAASADGGIPSVYGPFTNSIEAAAFARQLEQKLGALDNNIHFQVIPIDSPE</sequence>
<accession>A0A6J7GU33</accession>
<evidence type="ECO:0000313" key="5">
    <source>
        <dbReference type="EMBL" id="CAB5026881.1"/>
    </source>
</evidence>
<dbReference type="EMBL" id="CAEZZP010000021">
    <property type="protein sequence ID" value="CAB4766461.1"/>
    <property type="molecule type" value="Genomic_DNA"/>
</dbReference>
<organism evidence="4">
    <name type="scientific">freshwater metagenome</name>
    <dbReference type="NCBI Taxonomy" id="449393"/>
    <lineage>
        <taxon>unclassified sequences</taxon>
        <taxon>metagenomes</taxon>
        <taxon>ecological metagenomes</taxon>
    </lineage>
</organism>
<proteinExistence type="predicted"/>
<evidence type="ECO:0000313" key="4">
    <source>
        <dbReference type="EMBL" id="CAB4907793.1"/>
    </source>
</evidence>
<dbReference type="EMBL" id="CAFAAL010000086">
    <property type="protein sequence ID" value="CAB4807482.1"/>
    <property type="molecule type" value="Genomic_DNA"/>
</dbReference>
<protein>
    <submittedName>
        <fullName evidence="4">Unannotated protein</fullName>
    </submittedName>
</protein>
<dbReference type="EMBL" id="CAFBMF010000101">
    <property type="protein sequence ID" value="CAB4907793.1"/>
    <property type="molecule type" value="Genomic_DNA"/>
</dbReference>
<evidence type="ECO:0000313" key="1">
    <source>
        <dbReference type="EMBL" id="CAB4722011.1"/>
    </source>
</evidence>
<dbReference type="AlphaFoldDB" id="A0A6J7GU33"/>
<evidence type="ECO:0000313" key="2">
    <source>
        <dbReference type="EMBL" id="CAB4766461.1"/>
    </source>
</evidence>